<comment type="caution">
    <text evidence="1">The sequence shown here is derived from an EMBL/GenBank/DDBJ whole genome shotgun (WGS) entry which is preliminary data.</text>
</comment>
<evidence type="ECO:0000313" key="1">
    <source>
        <dbReference type="EMBL" id="KAI9562912.1"/>
    </source>
</evidence>
<evidence type="ECO:0000313" key="2">
    <source>
        <dbReference type="Proteomes" id="UP000820818"/>
    </source>
</evidence>
<dbReference type="Gene3D" id="3.90.280.10">
    <property type="entry name" value="PEBP-like"/>
    <property type="match status" value="1"/>
</dbReference>
<accession>A0AAD5L0W9</accession>
<protein>
    <submittedName>
        <fullName evidence="1">Uncharacterized protein</fullName>
    </submittedName>
</protein>
<keyword evidence="2" id="KW-1185">Reference proteome</keyword>
<dbReference type="SUPFAM" id="SSF49777">
    <property type="entry name" value="PEBP-like"/>
    <property type="match status" value="1"/>
</dbReference>
<dbReference type="EMBL" id="WJBH02000002">
    <property type="protein sequence ID" value="KAI9562912.1"/>
    <property type="molecule type" value="Genomic_DNA"/>
</dbReference>
<dbReference type="InterPro" id="IPR035810">
    <property type="entry name" value="PEBP_euk"/>
</dbReference>
<dbReference type="InterPro" id="IPR008914">
    <property type="entry name" value="PEBP"/>
</dbReference>
<organism evidence="1 2">
    <name type="scientific">Daphnia sinensis</name>
    <dbReference type="NCBI Taxonomy" id="1820382"/>
    <lineage>
        <taxon>Eukaryota</taxon>
        <taxon>Metazoa</taxon>
        <taxon>Ecdysozoa</taxon>
        <taxon>Arthropoda</taxon>
        <taxon>Crustacea</taxon>
        <taxon>Branchiopoda</taxon>
        <taxon>Diplostraca</taxon>
        <taxon>Cladocera</taxon>
        <taxon>Anomopoda</taxon>
        <taxon>Daphniidae</taxon>
        <taxon>Daphnia</taxon>
        <taxon>Daphnia similis group</taxon>
    </lineage>
</organism>
<sequence length="219" mass="24471">MVSGLRYFSVLSMLLQLNSIPFRKVLPQTNDGKALSYWEILGVVPDVIDAAPSESITIEYDGGLAVVGGNELTPTQVQNEPVTIEWPFQPGDLFTFCLTDPDAPSREVPLLREFQHWLVVNVPGNDLKKGETLTTYLGSQPPLLSGLHRYTFLVYKQPQYLTCDEDRLPNKTLKGRGKFSIRKFADKYNLGQPVAGNVFQARWDGLVTQLDGGLEKLKD</sequence>
<proteinExistence type="predicted"/>
<dbReference type="PANTHER" id="PTHR11362">
    <property type="entry name" value="PHOSPHATIDYLETHANOLAMINE-BINDING PROTEIN"/>
    <property type="match status" value="1"/>
</dbReference>
<dbReference type="AlphaFoldDB" id="A0AAD5L0W9"/>
<gene>
    <name evidence="1" type="ORF">GHT06_010368</name>
</gene>
<dbReference type="PANTHER" id="PTHR11362:SF82">
    <property type="entry name" value="PHOSPHATIDYLETHANOLAMINE-BINDING PROTEIN 4"/>
    <property type="match status" value="1"/>
</dbReference>
<name>A0AAD5L0W9_9CRUS</name>
<dbReference type="InterPro" id="IPR036610">
    <property type="entry name" value="PEBP-like_sf"/>
</dbReference>
<dbReference type="Proteomes" id="UP000820818">
    <property type="component" value="Linkage Group LG2"/>
</dbReference>
<dbReference type="CDD" id="cd00866">
    <property type="entry name" value="PEBP_euk"/>
    <property type="match status" value="1"/>
</dbReference>
<reference evidence="1 2" key="1">
    <citation type="submission" date="2022-05" db="EMBL/GenBank/DDBJ databases">
        <title>A multi-omics perspective on studying reproductive biology in Daphnia sinensis.</title>
        <authorList>
            <person name="Jia J."/>
        </authorList>
    </citation>
    <scope>NUCLEOTIDE SEQUENCE [LARGE SCALE GENOMIC DNA]</scope>
    <source>
        <strain evidence="1 2">WSL</strain>
    </source>
</reference>
<dbReference type="Pfam" id="PF01161">
    <property type="entry name" value="PBP"/>
    <property type="match status" value="1"/>
</dbReference>